<dbReference type="CDD" id="cd06828">
    <property type="entry name" value="PLPDE_III_DapDC"/>
    <property type="match status" value="1"/>
</dbReference>
<feature type="domain" description="Orn/DAP/Arg decarboxylase 2 C-terminal" evidence="9">
    <location>
        <begin position="18"/>
        <end position="354"/>
    </location>
</feature>
<dbReference type="OrthoDB" id="9802241at2"/>
<dbReference type="Gene3D" id="3.20.20.10">
    <property type="entry name" value="Alanine racemase"/>
    <property type="match status" value="1"/>
</dbReference>
<dbReference type="HAMAP" id="MF_02120">
    <property type="entry name" value="LysA"/>
    <property type="match status" value="1"/>
</dbReference>
<gene>
    <name evidence="5 11" type="primary">lysA</name>
    <name evidence="11" type="ORF">E0F89_08425</name>
</gene>
<dbReference type="AlphaFoldDB" id="A0A4R5B222"/>
<dbReference type="PROSITE" id="PS00878">
    <property type="entry name" value="ODR_DC_2_1"/>
    <property type="match status" value="1"/>
</dbReference>
<feature type="binding site" evidence="5">
    <location>
        <position position="356"/>
    </location>
    <ligand>
        <name>substrate</name>
    </ligand>
</feature>
<evidence type="ECO:0000256" key="8">
    <source>
        <dbReference type="RuleBase" id="RU003738"/>
    </source>
</evidence>
<evidence type="ECO:0000256" key="5">
    <source>
        <dbReference type="HAMAP-Rule" id="MF_02120"/>
    </source>
</evidence>
<comment type="function">
    <text evidence="5">Specifically catalyzes the decarboxylation of meso-diaminopimelate (meso-DAP) to L-lysine.</text>
</comment>
<protein>
    <recommendedName>
        <fullName evidence="5 6">Diaminopimelate decarboxylase</fullName>
        <shortName evidence="5">DAP decarboxylase</shortName>
        <shortName evidence="5">DAPDC</shortName>
        <ecNumber evidence="5 6">4.1.1.20</ecNumber>
    </recommendedName>
</protein>
<dbReference type="InterPro" id="IPR002986">
    <property type="entry name" value="DAP_deCOOHase_LysA"/>
</dbReference>
<evidence type="ECO:0000259" key="10">
    <source>
        <dbReference type="Pfam" id="PF02784"/>
    </source>
</evidence>
<dbReference type="EC" id="4.1.1.20" evidence="5 6"/>
<name>A0A4R5B222_9FLAO</name>
<dbReference type="Proteomes" id="UP000295278">
    <property type="component" value="Unassembled WGS sequence"/>
</dbReference>
<keyword evidence="2 5" id="KW-0210">Decarboxylase</keyword>
<reference evidence="11 12" key="1">
    <citation type="submission" date="2019-03" db="EMBL/GenBank/DDBJ databases">
        <title>Flavobacterium AT-3-2 sp. nov., isolated from arctic soil.</title>
        <authorList>
            <person name="Chaudhary D.K."/>
        </authorList>
    </citation>
    <scope>NUCLEOTIDE SEQUENCE [LARGE SCALE GENOMIC DNA]</scope>
    <source>
        <strain evidence="11 12">AT-3-2</strain>
    </source>
</reference>
<dbReference type="PRINTS" id="PR01181">
    <property type="entry name" value="DAPDCRBXLASE"/>
</dbReference>
<dbReference type="SUPFAM" id="SSF51419">
    <property type="entry name" value="PLP-binding barrel"/>
    <property type="match status" value="1"/>
</dbReference>
<dbReference type="Gene3D" id="2.40.37.10">
    <property type="entry name" value="Lyase, Ornithine Decarboxylase, Chain A, domain 1"/>
    <property type="match status" value="1"/>
</dbReference>
<dbReference type="Pfam" id="PF02784">
    <property type="entry name" value="Orn_Arg_deC_N"/>
    <property type="match status" value="1"/>
</dbReference>
<dbReference type="Pfam" id="PF00278">
    <property type="entry name" value="Orn_DAP_Arg_deC"/>
    <property type="match status" value="1"/>
</dbReference>
<dbReference type="PANTHER" id="PTHR43727">
    <property type="entry name" value="DIAMINOPIMELATE DECARBOXYLASE"/>
    <property type="match status" value="1"/>
</dbReference>
<proteinExistence type="inferred from homology"/>
<dbReference type="InterPro" id="IPR009006">
    <property type="entry name" value="Ala_racemase/Decarboxylase_C"/>
</dbReference>
<dbReference type="NCBIfam" id="TIGR01048">
    <property type="entry name" value="lysA"/>
    <property type="match status" value="1"/>
</dbReference>
<evidence type="ECO:0000256" key="2">
    <source>
        <dbReference type="ARBA" id="ARBA00022793"/>
    </source>
</evidence>
<feature type="binding site" evidence="5">
    <location>
        <position position="356"/>
    </location>
    <ligand>
        <name>pyridoxal 5'-phosphate</name>
        <dbReference type="ChEBI" id="CHEBI:597326"/>
    </ligand>
</feature>
<evidence type="ECO:0000256" key="3">
    <source>
        <dbReference type="ARBA" id="ARBA00022898"/>
    </source>
</evidence>
<comment type="subunit">
    <text evidence="5">Homodimer.</text>
</comment>
<keyword evidence="5 8" id="KW-0457">Lysine biosynthesis</keyword>
<keyword evidence="4 5" id="KW-0456">Lyase</keyword>
<comment type="catalytic activity">
    <reaction evidence="5 8">
        <text>meso-2,6-diaminopimelate + H(+) = L-lysine + CO2</text>
        <dbReference type="Rhea" id="RHEA:15101"/>
        <dbReference type="ChEBI" id="CHEBI:15378"/>
        <dbReference type="ChEBI" id="CHEBI:16526"/>
        <dbReference type="ChEBI" id="CHEBI:32551"/>
        <dbReference type="ChEBI" id="CHEBI:57791"/>
        <dbReference type="EC" id="4.1.1.20"/>
    </reaction>
</comment>
<feature type="modified residue" description="N6-(pyridoxal phosphate)lysine" evidence="5 7">
    <location>
        <position position="49"/>
    </location>
</feature>
<evidence type="ECO:0000256" key="4">
    <source>
        <dbReference type="ARBA" id="ARBA00023239"/>
    </source>
</evidence>
<dbReference type="UniPathway" id="UPA00034">
    <property type="reaction ID" value="UER00027"/>
</dbReference>
<dbReference type="InterPro" id="IPR022643">
    <property type="entry name" value="De-COase2_C"/>
</dbReference>
<dbReference type="PRINTS" id="PR01179">
    <property type="entry name" value="ODADCRBXLASE"/>
</dbReference>
<comment type="similarity">
    <text evidence="5">Belongs to the Orn/Lys/Arg decarboxylase class-II family. LysA subfamily.</text>
</comment>
<feature type="domain" description="Orn/DAP/Arg decarboxylase 2 N-terminal" evidence="10">
    <location>
        <begin position="24"/>
        <end position="266"/>
    </location>
</feature>
<organism evidence="11 12">
    <name type="scientific">Flavobacterium caseinilyticum</name>
    <dbReference type="NCBI Taxonomy" id="2541732"/>
    <lineage>
        <taxon>Bacteria</taxon>
        <taxon>Pseudomonadati</taxon>
        <taxon>Bacteroidota</taxon>
        <taxon>Flavobacteriia</taxon>
        <taxon>Flavobacteriales</taxon>
        <taxon>Flavobacteriaceae</taxon>
        <taxon>Flavobacterium</taxon>
    </lineage>
</organism>
<feature type="binding site" evidence="5">
    <location>
        <position position="298"/>
    </location>
    <ligand>
        <name>substrate</name>
    </ligand>
</feature>
<feature type="binding site" evidence="5">
    <location>
        <position position="218"/>
    </location>
    <ligand>
        <name>pyridoxal 5'-phosphate</name>
        <dbReference type="ChEBI" id="CHEBI:597326"/>
    </ligand>
</feature>
<evidence type="ECO:0000256" key="1">
    <source>
        <dbReference type="ARBA" id="ARBA00001933"/>
    </source>
</evidence>
<sequence length="406" mass="45563">MQSKDLVQLAEQFGSPLYVYDAEKIQSQYSRLTKAFSKVEKLRINYAMKALSNVAILQLLKEMGSGLDTVSIQEVLLGLHAGYEPEKIFYTPNGVSLEEIEEVNAMGVQINIDNLSILEQFGTKHPNVPVCIRINPHVMAGGNANISVGHIDSKFGISVHQLPHLVRIVENTKMNIVGIHMHTGSDILDIEVFLYAAEILFDAARNFKNLEFLDFGSGFKVPYKKDDIETDIEELGKKLSKRFNAFCTEYGKELTLIFEPGKFLVSEAGFFLAKVNVVKQTTSTVFAGIDSGFNHLIRPMFYGSQHHIENISHPKGKERFYSVVGYICETDTFANNRKIAEIKEGDILSFRNAGAYCFSMASNYNSRYKPAEVLWMNGEGHLIRAHETFEDILKNQIMLPSALATV</sequence>
<feature type="binding site" evidence="5">
    <location>
        <position position="302"/>
    </location>
    <ligand>
        <name>substrate</name>
    </ligand>
</feature>
<dbReference type="GO" id="GO:0009089">
    <property type="term" value="P:lysine biosynthetic process via diaminopimelate"/>
    <property type="evidence" value="ECO:0007669"/>
    <property type="project" value="UniProtKB-UniRule"/>
</dbReference>
<feature type="binding site" evidence="5">
    <location>
        <position position="329"/>
    </location>
    <ligand>
        <name>substrate</name>
    </ligand>
</feature>
<evidence type="ECO:0000313" key="11">
    <source>
        <dbReference type="EMBL" id="TDD77594.1"/>
    </source>
</evidence>
<evidence type="ECO:0000256" key="7">
    <source>
        <dbReference type="PIRSR" id="PIRSR600183-50"/>
    </source>
</evidence>
<dbReference type="InterPro" id="IPR022653">
    <property type="entry name" value="De-COase2_pyr-phos_BS"/>
</dbReference>
<accession>A0A4R5B222</accession>
<dbReference type="RefSeq" id="WP_131909344.1">
    <property type="nucleotide sequence ID" value="NZ_SMFM01000002.1"/>
</dbReference>
<dbReference type="InterPro" id="IPR029066">
    <property type="entry name" value="PLP-binding_barrel"/>
</dbReference>
<comment type="pathway">
    <text evidence="5 8">Amino-acid biosynthesis; L-lysine biosynthesis via DAP pathway; L-lysine from DL-2,6-diaminopimelate: step 1/1.</text>
</comment>
<dbReference type="InterPro" id="IPR022644">
    <property type="entry name" value="De-COase2_N"/>
</dbReference>
<keyword evidence="5" id="KW-0028">Amino-acid biosynthesis</keyword>
<comment type="caution">
    <text evidence="5">Lacks conserved residue(s) required for the propagation of feature annotation.</text>
</comment>
<dbReference type="PANTHER" id="PTHR43727:SF2">
    <property type="entry name" value="GROUP IV DECARBOXYLASE"/>
    <property type="match status" value="1"/>
</dbReference>
<dbReference type="InterPro" id="IPR000183">
    <property type="entry name" value="Orn/DAP/Arg_de-COase"/>
</dbReference>
<keyword evidence="12" id="KW-1185">Reference proteome</keyword>
<dbReference type="GO" id="GO:0008836">
    <property type="term" value="F:diaminopimelate decarboxylase activity"/>
    <property type="evidence" value="ECO:0007669"/>
    <property type="project" value="UniProtKB-UniRule"/>
</dbReference>
<comment type="caution">
    <text evidence="11">The sequence shown here is derived from an EMBL/GenBank/DDBJ whole genome shotgun (WGS) entry which is preliminary data.</text>
</comment>
<evidence type="ECO:0000256" key="6">
    <source>
        <dbReference type="NCBIfam" id="TIGR01048"/>
    </source>
</evidence>
<feature type="active site" description="Proton donor" evidence="7">
    <location>
        <position position="328"/>
    </location>
</feature>
<comment type="cofactor">
    <cofactor evidence="1 5 7 8">
        <name>pyridoxal 5'-phosphate</name>
        <dbReference type="ChEBI" id="CHEBI:597326"/>
    </cofactor>
</comment>
<evidence type="ECO:0000259" key="9">
    <source>
        <dbReference type="Pfam" id="PF00278"/>
    </source>
</evidence>
<dbReference type="SUPFAM" id="SSF50621">
    <property type="entry name" value="Alanine racemase C-terminal domain-like"/>
    <property type="match status" value="1"/>
</dbReference>
<dbReference type="FunFam" id="3.20.20.10:FF:000003">
    <property type="entry name" value="Diaminopimelate decarboxylase"/>
    <property type="match status" value="1"/>
</dbReference>
<dbReference type="GO" id="GO:0030170">
    <property type="term" value="F:pyridoxal phosphate binding"/>
    <property type="evidence" value="ECO:0007669"/>
    <property type="project" value="UniProtKB-UniRule"/>
</dbReference>
<evidence type="ECO:0000313" key="12">
    <source>
        <dbReference type="Proteomes" id="UP000295278"/>
    </source>
</evidence>
<keyword evidence="3 5" id="KW-0663">Pyridoxal phosphate</keyword>
<dbReference type="EMBL" id="SMFM01000002">
    <property type="protein sequence ID" value="TDD77594.1"/>
    <property type="molecule type" value="Genomic_DNA"/>
</dbReference>